<dbReference type="Proteomes" id="UP000053097">
    <property type="component" value="Unassembled WGS sequence"/>
</dbReference>
<dbReference type="EMBL" id="KK107622">
    <property type="protein sequence ID" value="EZA48456.1"/>
    <property type="molecule type" value="Genomic_DNA"/>
</dbReference>
<dbReference type="Gene3D" id="3.30.420.10">
    <property type="entry name" value="Ribonuclease H-like superfamily/Ribonuclease H"/>
    <property type="match status" value="1"/>
</dbReference>
<organism evidence="1 2">
    <name type="scientific">Ooceraea biroi</name>
    <name type="common">Clonal raider ant</name>
    <name type="synonym">Cerapachys biroi</name>
    <dbReference type="NCBI Taxonomy" id="2015173"/>
    <lineage>
        <taxon>Eukaryota</taxon>
        <taxon>Metazoa</taxon>
        <taxon>Ecdysozoa</taxon>
        <taxon>Arthropoda</taxon>
        <taxon>Hexapoda</taxon>
        <taxon>Insecta</taxon>
        <taxon>Pterygota</taxon>
        <taxon>Neoptera</taxon>
        <taxon>Endopterygota</taxon>
        <taxon>Hymenoptera</taxon>
        <taxon>Apocrita</taxon>
        <taxon>Aculeata</taxon>
        <taxon>Formicoidea</taxon>
        <taxon>Formicidae</taxon>
        <taxon>Dorylinae</taxon>
        <taxon>Ooceraea</taxon>
    </lineage>
</organism>
<name>A0A026VYB3_OOCBI</name>
<protein>
    <submittedName>
        <fullName evidence="1">Uncharacterized protein</fullName>
    </submittedName>
</protein>
<reference evidence="1 2" key="1">
    <citation type="journal article" date="2014" name="Curr. Biol.">
        <title>The genome of the clonal raider ant Cerapachys biroi.</title>
        <authorList>
            <person name="Oxley P.R."/>
            <person name="Ji L."/>
            <person name="Fetter-Pruneda I."/>
            <person name="McKenzie S.K."/>
            <person name="Li C."/>
            <person name="Hu H."/>
            <person name="Zhang G."/>
            <person name="Kronauer D.J."/>
        </authorList>
    </citation>
    <scope>NUCLEOTIDE SEQUENCE [LARGE SCALE GENOMIC DNA]</scope>
</reference>
<dbReference type="AlphaFoldDB" id="A0A026VYB3"/>
<dbReference type="InterPro" id="IPR036397">
    <property type="entry name" value="RNaseH_sf"/>
</dbReference>
<evidence type="ECO:0000313" key="2">
    <source>
        <dbReference type="Proteomes" id="UP000053097"/>
    </source>
</evidence>
<gene>
    <name evidence="1" type="ORF">X777_13756</name>
</gene>
<proteinExistence type="predicted"/>
<feature type="non-terminal residue" evidence="1">
    <location>
        <position position="1"/>
    </location>
</feature>
<accession>A0A026VYB3</accession>
<dbReference type="GO" id="GO:0003676">
    <property type="term" value="F:nucleic acid binding"/>
    <property type="evidence" value="ECO:0007669"/>
    <property type="project" value="InterPro"/>
</dbReference>
<sequence>NFSFLLDNSLYSNIDVRDYCAQKEVCVLSQPLCSPDLSPCDYCLFDEIRINIKMGPPVETYTMLAAAIRKIVEEIIDPTQKDTSDVKCQLLGKSILLELLERAKKCVELNGDYVQDYF</sequence>
<keyword evidence="2" id="KW-1185">Reference proteome</keyword>
<evidence type="ECO:0000313" key="1">
    <source>
        <dbReference type="EMBL" id="EZA48456.1"/>
    </source>
</evidence>